<dbReference type="InterPro" id="IPR014016">
    <property type="entry name" value="UvrD-like_ATP-bd"/>
</dbReference>
<evidence type="ECO:0000256" key="1">
    <source>
        <dbReference type="ARBA" id="ARBA00022741"/>
    </source>
</evidence>
<comment type="caution">
    <text evidence="6">The sequence shown here is derived from an EMBL/GenBank/DDBJ whole genome shotgun (WGS) entry which is preliminary data.</text>
</comment>
<proteinExistence type="predicted"/>
<evidence type="ECO:0000256" key="4">
    <source>
        <dbReference type="ARBA" id="ARBA00022840"/>
    </source>
</evidence>
<dbReference type="GO" id="GO:0004386">
    <property type="term" value="F:helicase activity"/>
    <property type="evidence" value="ECO:0007669"/>
    <property type="project" value="UniProtKB-KW"/>
</dbReference>
<keyword evidence="3" id="KW-0347">Helicase</keyword>
<dbReference type="GO" id="GO:0005524">
    <property type="term" value="F:ATP binding"/>
    <property type="evidence" value="ECO:0007669"/>
    <property type="project" value="UniProtKB-KW"/>
</dbReference>
<evidence type="ECO:0000256" key="3">
    <source>
        <dbReference type="ARBA" id="ARBA00022806"/>
    </source>
</evidence>
<name>A0A0F9D8P0_9ZZZZ</name>
<dbReference type="SUPFAM" id="SSF52540">
    <property type="entry name" value="P-loop containing nucleoside triphosphate hydrolases"/>
    <property type="match status" value="1"/>
</dbReference>
<organism evidence="6">
    <name type="scientific">marine sediment metagenome</name>
    <dbReference type="NCBI Taxonomy" id="412755"/>
    <lineage>
        <taxon>unclassified sequences</taxon>
        <taxon>metagenomes</taxon>
        <taxon>ecological metagenomes</taxon>
    </lineage>
</organism>
<sequence length="52" mass="5664">MAVPGSGKSWVTIEFAGLLIEEHNFNPAEILMATFSVSATKELRERLALVTS</sequence>
<protein>
    <recommendedName>
        <fullName evidence="5">UvrD-like helicase ATP-binding domain-containing protein</fullName>
    </recommendedName>
</protein>
<dbReference type="Pfam" id="PF00580">
    <property type="entry name" value="UvrD-helicase"/>
    <property type="match status" value="1"/>
</dbReference>
<dbReference type="InterPro" id="IPR027417">
    <property type="entry name" value="P-loop_NTPase"/>
</dbReference>
<evidence type="ECO:0000313" key="6">
    <source>
        <dbReference type="EMBL" id="KKL50081.1"/>
    </source>
</evidence>
<evidence type="ECO:0000259" key="5">
    <source>
        <dbReference type="Pfam" id="PF00580"/>
    </source>
</evidence>
<feature type="non-terminal residue" evidence="6">
    <location>
        <position position="52"/>
    </location>
</feature>
<dbReference type="Gene3D" id="3.40.50.300">
    <property type="entry name" value="P-loop containing nucleotide triphosphate hydrolases"/>
    <property type="match status" value="1"/>
</dbReference>
<evidence type="ECO:0000256" key="2">
    <source>
        <dbReference type="ARBA" id="ARBA00022801"/>
    </source>
</evidence>
<dbReference type="GO" id="GO:0016787">
    <property type="term" value="F:hydrolase activity"/>
    <property type="evidence" value="ECO:0007669"/>
    <property type="project" value="UniProtKB-KW"/>
</dbReference>
<keyword evidence="1" id="KW-0547">Nucleotide-binding</keyword>
<dbReference type="EMBL" id="LAZR01032729">
    <property type="protein sequence ID" value="KKL50081.1"/>
    <property type="molecule type" value="Genomic_DNA"/>
</dbReference>
<gene>
    <name evidence="6" type="ORF">LCGC14_2309100</name>
</gene>
<keyword evidence="2" id="KW-0378">Hydrolase</keyword>
<feature type="domain" description="UvrD-like helicase ATP-binding" evidence="5">
    <location>
        <begin position="1"/>
        <end position="48"/>
    </location>
</feature>
<reference evidence="6" key="1">
    <citation type="journal article" date="2015" name="Nature">
        <title>Complex archaea that bridge the gap between prokaryotes and eukaryotes.</title>
        <authorList>
            <person name="Spang A."/>
            <person name="Saw J.H."/>
            <person name="Jorgensen S.L."/>
            <person name="Zaremba-Niedzwiedzka K."/>
            <person name="Martijn J."/>
            <person name="Lind A.E."/>
            <person name="van Eijk R."/>
            <person name="Schleper C."/>
            <person name="Guy L."/>
            <person name="Ettema T.J."/>
        </authorList>
    </citation>
    <scope>NUCLEOTIDE SEQUENCE</scope>
</reference>
<dbReference type="AlphaFoldDB" id="A0A0F9D8P0"/>
<keyword evidence="4" id="KW-0067">ATP-binding</keyword>
<accession>A0A0F9D8P0</accession>